<dbReference type="SUPFAM" id="SSF49478">
    <property type="entry name" value="Cna protein B-type domain"/>
    <property type="match status" value="1"/>
</dbReference>
<dbReference type="RefSeq" id="WP_004820206.1">
    <property type="nucleotide sequence ID" value="NZ_UGTH01000001.1"/>
</dbReference>
<keyword evidence="5" id="KW-0812">Transmembrane</keyword>
<sequence>MLNKINKNLIRAFVFAILIINMVLPNDVFAKSSVTIDLKGKSESSDFSNRRLSLWKVSSDLLEDEKVNIAENLKNLSDEQITKRYSAPISTEYSNRDGIINIELESGTYYAREITDSAVKVYPFVFTVSEKNFKVIPKGGFDIPPGNTKLIKVSTDGTRLQGAEFELYFVKNDGVERVPLKENVYSPSGSRNEILTTDVNGEIVLYDLPIGDYMFKELKAPNGYMVRQAETYFTINSSRSTEVRIVNYRAGEGGFKFKKISEDGTPLTGAKFMVTKKVGDIFEKMRINNVEYVVESTAEGYFTVDGLPFGEYFLWETQPPKGHSALSDSVRFVIEEGSFNQMIEIRDRRIPEVPPSNPPVEPPIAPEKPPIVIPKTGDITLLLMVLVGGVFSAIGYRLVREDNDTVSVKVEN</sequence>
<evidence type="ECO:0000313" key="8">
    <source>
        <dbReference type="Proteomes" id="UP000254777"/>
    </source>
</evidence>
<dbReference type="PANTHER" id="PTHR36108:SF13">
    <property type="entry name" value="COLOSSIN-B-RELATED"/>
    <property type="match status" value="1"/>
</dbReference>
<dbReference type="Proteomes" id="UP000254777">
    <property type="component" value="Unassembled WGS sequence"/>
</dbReference>
<name>A0A379DBJ1_9FIRM</name>
<evidence type="ECO:0000256" key="3">
    <source>
        <dbReference type="ARBA" id="ARBA00022729"/>
    </source>
</evidence>
<evidence type="ECO:0000256" key="1">
    <source>
        <dbReference type="ARBA" id="ARBA00007257"/>
    </source>
</evidence>
<dbReference type="PANTHER" id="PTHR36108">
    <property type="entry name" value="COLOSSIN-B-RELATED"/>
    <property type="match status" value="1"/>
</dbReference>
<keyword evidence="3" id="KW-0732">Signal</keyword>
<dbReference type="Pfam" id="PF17802">
    <property type="entry name" value="SpaA"/>
    <property type="match status" value="2"/>
</dbReference>
<dbReference type="EMBL" id="UGTH01000001">
    <property type="protein sequence ID" value="SUB75287.1"/>
    <property type="molecule type" value="Genomic_DNA"/>
</dbReference>
<keyword evidence="5" id="KW-0472">Membrane</keyword>
<accession>A0A379DBJ1</accession>
<evidence type="ECO:0000256" key="4">
    <source>
        <dbReference type="SAM" id="MobiDB-lite"/>
    </source>
</evidence>
<feature type="domain" description="SpaA-like prealbumin fold" evidence="6">
    <location>
        <begin position="147"/>
        <end position="247"/>
    </location>
</feature>
<feature type="transmembrane region" description="Helical" evidence="5">
    <location>
        <begin position="379"/>
        <end position="399"/>
    </location>
</feature>
<protein>
    <submittedName>
        <fullName evidence="7">Predicted outer membrane protein</fullName>
    </submittedName>
</protein>
<dbReference type="AlphaFoldDB" id="A0A379DBJ1"/>
<keyword evidence="5" id="KW-1133">Transmembrane helix</keyword>
<organism evidence="7 8">
    <name type="scientific">Peptoniphilus indolicus</name>
    <dbReference type="NCBI Taxonomy" id="33030"/>
    <lineage>
        <taxon>Bacteria</taxon>
        <taxon>Bacillati</taxon>
        <taxon>Bacillota</taxon>
        <taxon>Tissierellia</taxon>
        <taxon>Tissierellales</taxon>
        <taxon>Peptoniphilaceae</taxon>
        <taxon>Peptoniphilus</taxon>
    </lineage>
</organism>
<feature type="domain" description="SpaA-like prealbumin fold" evidence="6">
    <location>
        <begin position="254"/>
        <end position="347"/>
    </location>
</feature>
<feature type="region of interest" description="Disordered" evidence="4">
    <location>
        <begin position="350"/>
        <end position="369"/>
    </location>
</feature>
<dbReference type="Gene3D" id="2.60.40.4180">
    <property type="match status" value="1"/>
</dbReference>
<evidence type="ECO:0000256" key="5">
    <source>
        <dbReference type="SAM" id="Phobius"/>
    </source>
</evidence>
<dbReference type="InterPro" id="IPR013783">
    <property type="entry name" value="Ig-like_fold"/>
</dbReference>
<proteinExistence type="inferred from homology"/>
<reference evidence="7 8" key="1">
    <citation type="submission" date="2018-06" db="EMBL/GenBank/DDBJ databases">
        <authorList>
            <consortium name="Pathogen Informatics"/>
            <person name="Doyle S."/>
        </authorList>
    </citation>
    <scope>NUCLEOTIDE SEQUENCE [LARGE SCALE GENOMIC DNA]</scope>
    <source>
        <strain evidence="7 8">NCTC11088</strain>
    </source>
</reference>
<evidence type="ECO:0000259" key="6">
    <source>
        <dbReference type="Pfam" id="PF17802"/>
    </source>
</evidence>
<gene>
    <name evidence="7" type="ORF">NCTC11088_01076</name>
</gene>
<dbReference type="InterPro" id="IPR041033">
    <property type="entry name" value="SpaA_PFL_dom_1"/>
</dbReference>
<feature type="compositionally biased region" description="Pro residues" evidence="4">
    <location>
        <begin position="352"/>
        <end position="369"/>
    </location>
</feature>
<dbReference type="Gene3D" id="2.60.40.10">
    <property type="entry name" value="Immunoglobulins"/>
    <property type="match status" value="2"/>
</dbReference>
<evidence type="ECO:0000256" key="2">
    <source>
        <dbReference type="ARBA" id="ARBA00022525"/>
    </source>
</evidence>
<comment type="similarity">
    <text evidence="1">Belongs to the serine-aspartate repeat-containing protein (SDr) family.</text>
</comment>
<keyword evidence="2" id="KW-0964">Secreted</keyword>
<evidence type="ECO:0000313" key="7">
    <source>
        <dbReference type="EMBL" id="SUB75287.1"/>
    </source>
</evidence>